<dbReference type="Proteomes" id="UP001466331">
    <property type="component" value="Unassembled WGS sequence"/>
</dbReference>
<proteinExistence type="predicted"/>
<evidence type="ECO:0000313" key="4">
    <source>
        <dbReference type="Proteomes" id="UP001466331"/>
    </source>
</evidence>
<protein>
    <submittedName>
        <fullName evidence="3">CRISPR-associated endoribonuclease Cas6</fullName>
    </submittedName>
</protein>
<dbReference type="InterPro" id="IPR045747">
    <property type="entry name" value="CRISPR-assoc_prot_Cas6_N_sf"/>
</dbReference>
<dbReference type="PANTHER" id="PTHR36984:SF3">
    <property type="entry name" value="CRISPR-ASSOCIATED ENDORIBONUCLEASE CAS6"/>
    <property type="match status" value="1"/>
</dbReference>
<dbReference type="Pfam" id="PF01881">
    <property type="entry name" value="Cas_Cas6_C"/>
    <property type="match status" value="1"/>
</dbReference>
<keyword evidence="1" id="KW-0051">Antiviral defense</keyword>
<dbReference type="PANTHER" id="PTHR36984">
    <property type="entry name" value="CRISPR-ASSOCIATED ENDORIBONUCLEASE CAS6 1"/>
    <property type="match status" value="1"/>
</dbReference>
<dbReference type="InterPro" id="IPR010156">
    <property type="entry name" value="CRISPR-assoc_prot_Cas6"/>
</dbReference>
<organism evidence="3 4">
    <name type="scientific">Rarispira pelagica</name>
    <dbReference type="NCBI Taxonomy" id="3141764"/>
    <lineage>
        <taxon>Bacteria</taxon>
        <taxon>Pseudomonadati</taxon>
        <taxon>Spirochaetota</taxon>
        <taxon>Spirochaetia</taxon>
        <taxon>Winmispirales</taxon>
        <taxon>Winmispiraceae</taxon>
        <taxon>Rarispira</taxon>
    </lineage>
</organism>
<keyword evidence="4" id="KW-1185">Reference proteome</keyword>
<dbReference type="Gene3D" id="3.30.70.1890">
    <property type="match status" value="1"/>
</dbReference>
<dbReference type="CDD" id="cd21140">
    <property type="entry name" value="Cas6_I-like"/>
    <property type="match status" value="1"/>
</dbReference>
<dbReference type="NCBIfam" id="TIGR01877">
    <property type="entry name" value="cas_cas6"/>
    <property type="match status" value="1"/>
</dbReference>
<dbReference type="Gene3D" id="3.30.70.1900">
    <property type="match status" value="1"/>
</dbReference>
<dbReference type="InterPro" id="IPR049435">
    <property type="entry name" value="Cas_Cas6_C"/>
</dbReference>
<evidence type="ECO:0000313" key="3">
    <source>
        <dbReference type="EMBL" id="MEM5947977.1"/>
    </source>
</evidence>
<accession>A0ABU9UBD5</accession>
<name>A0ABU9UBD5_9SPIR</name>
<dbReference type="EMBL" id="JBCHKQ010000002">
    <property type="protein sequence ID" value="MEM5947977.1"/>
    <property type="molecule type" value="Genomic_DNA"/>
</dbReference>
<gene>
    <name evidence="3" type="primary">cas6</name>
    <name evidence="3" type="ORF">WKV44_05430</name>
</gene>
<sequence>MRFSSKIYLEEENITIPPDSRPSILSLIKEAIKNSGEGSAKFYDKYYARNTYKPFTFSSYIPIKKTDKGSTLDGQYITLTFSTNDYEFLLRVYNGLNNQDIKKKIKLFGKTIKSISGFYLYPEKKINKDKITFKTLSPILVREAKQNGKFLLPDNTCIKANRKEYKTWEKISERDFIEAFCHNLAAQAKRELGIDIEEKDIKIENLNTKTIPVVHGSGNPDHQYKQVYPGIKGIITIQAPPKLLQLFYDNGIGAKKSQGFGMLEVVE</sequence>
<dbReference type="RefSeq" id="WP_420069423.1">
    <property type="nucleotide sequence ID" value="NZ_JBCHKQ010000002.1"/>
</dbReference>
<comment type="caution">
    <text evidence="3">The sequence shown here is derived from an EMBL/GenBank/DDBJ whole genome shotgun (WGS) entry which is preliminary data.</text>
</comment>
<feature type="domain" description="CRISPR associated protein Cas6 C-terminal" evidence="2">
    <location>
        <begin position="122"/>
        <end position="265"/>
    </location>
</feature>
<reference evidence="3 4" key="1">
    <citation type="submission" date="2024-03" db="EMBL/GenBank/DDBJ databases">
        <title>Ignisphaera cupida sp. nov., a hyperthermophilic hydrolytic archaeon from a hot spring of Kamchatka, and proposal of Ignisphaeraceae fam. nov.</title>
        <authorList>
            <person name="Podosokorskaya O.A."/>
            <person name="Elcheninov A.G."/>
            <person name="Maltseva A.I."/>
            <person name="Zayulina K.S."/>
            <person name="Novikov A."/>
            <person name="Merkel A.Y."/>
        </authorList>
    </citation>
    <scope>NUCLEOTIDE SEQUENCE [LARGE SCALE GENOMIC DNA]</scope>
    <source>
        <strain evidence="3 4">38H-sp</strain>
    </source>
</reference>
<evidence type="ECO:0000259" key="2">
    <source>
        <dbReference type="Pfam" id="PF01881"/>
    </source>
</evidence>
<evidence type="ECO:0000256" key="1">
    <source>
        <dbReference type="ARBA" id="ARBA00023118"/>
    </source>
</evidence>